<keyword evidence="5" id="KW-0503">Monooxygenase</keyword>
<protein>
    <recommendedName>
        <fullName evidence="5">Flavin-containing monooxygenase</fullName>
        <ecNumber evidence="5">1.-.-.-</ecNumber>
    </recommendedName>
</protein>
<keyword evidence="8" id="KW-1185">Reference proteome</keyword>
<reference evidence="7 8" key="1">
    <citation type="journal article" date="2018" name="Nat. Ecol. Evol.">
        <title>Genomic signatures of mitonuclear coevolution across populations of Tigriopus californicus.</title>
        <authorList>
            <person name="Barreto F.S."/>
            <person name="Watson E.T."/>
            <person name="Lima T.G."/>
            <person name="Willett C.S."/>
            <person name="Edmands S."/>
            <person name="Li W."/>
            <person name="Burton R.S."/>
        </authorList>
    </citation>
    <scope>NUCLEOTIDE SEQUENCE [LARGE SCALE GENOMIC DNA]</scope>
    <source>
        <strain evidence="7 8">San Diego</strain>
    </source>
</reference>
<evidence type="ECO:0000256" key="6">
    <source>
        <dbReference type="SAM" id="Phobius"/>
    </source>
</evidence>
<evidence type="ECO:0000256" key="2">
    <source>
        <dbReference type="ARBA" id="ARBA00022630"/>
    </source>
</evidence>
<proteinExistence type="inferred from homology"/>
<dbReference type="Proteomes" id="UP000318571">
    <property type="component" value="Chromosome 9"/>
</dbReference>
<dbReference type="STRING" id="6832.A0A553NXE1"/>
<dbReference type="EMBL" id="VCGU01000009">
    <property type="protein sequence ID" value="TRY70103.1"/>
    <property type="molecule type" value="Genomic_DNA"/>
</dbReference>
<evidence type="ECO:0000256" key="3">
    <source>
        <dbReference type="ARBA" id="ARBA00022827"/>
    </source>
</evidence>
<evidence type="ECO:0000313" key="8">
    <source>
        <dbReference type="Proteomes" id="UP000318571"/>
    </source>
</evidence>
<keyword evidence="6" id="KW-0472">Membrane</keyword>
<dbReference type="InterPro" id="IPR020946">
    <property type="entry name" value="Flavin_mOase-like"/>
</dbReference>
<dbReference type="PANTHER" id="PTHR42877:SF4">
    <property type="entry name" value="FAD_NAD(P)-BINDING DOMAIN-CONTAINING PROTEIN-RELATED"/>
    <property type="match status" value="1"/>
</dbReference>
<dbReference type="EC" id="1.-.-.-" evidence="5"/>
<dbReference type="InterPro" id="IPR036188">
    <property type="entry name" value="FAD/NAD-bd_sf"/>
</dbReference>
<keyword evidence="3 5" id="KW-0274">FAD</keyword>
<evidence type="ECO:0000256" key="1">
    <source>
        <dbReference type="ARBA" id="ARBA00010139"/>
    </source>
</evidence>
<comment type="similarity">
    <text evidence="5">Belongs to the FMO family.</text>
</comment>
<dbReference type="OMA" id="HGFPYTY"/>
<dbReference type="GO" id="GO:0050660">
    <property type="term" value="F:flavin adenine dinucleotide binding"/>
    <property type="evidence" value="ECO:0007669"/>
    <property type="project" value="InterPro"/>
</dbReference>
<dbReference type="AlphaFoldDB" id="A0A553NXE1"/>
<dbReference type="PRINTS" id="PR00411">
    <property type="entry name" value="PNDRDTASEI"/>
</dbReference>
<accession>A0A553NXE1</accession>
<dbReference type="Pfam" id="PF13450">
    <property type="entry name" value="NAD_binding_8"/>
    <property type="match status" value="1"/>
</dbReference>
<comment type="similarity">
    <text evidence="1">Belongs to the FAD-binding monooxygenase family.</text>
</comment>
<name>A0A553NXE1_TIGCA</name>
<organism evidence="7 8">
    <name type="scientific">Tigriopus californicus</name>
    <name type="common">Marine copepod</name>
    <dbReference type="NCBI Taxonomy" id="6832"/>
    <lineage>
        <taxon>Eukaryota</taxon>
        <taxon>Metazoa</taxon>
        <taxon>Ecdysozoa</taxon>
        <taxon>Arthropoda</taxon>
        <taxon>Crustacea</taxon>
        <taxon>Multicrustacea</taxon>
        <taxon>Hexanauplia</taxon>
        <taxon>Copepoda</taxon>
        <taxon>Harpacticoida</taxon>
        <taxon>Harpacticidae</taxon>
        <taxon>Tigriopus</taxon>
    </lineage>
</organism>
<keyword evidence="2 5" id="KW-0285">Flavoprotein</keyword>
<comment type="caution">
    <text evidence="7">The sequence shown here is derived from an EMBL/GenBank/DDBJ whole genome shotgun (WGS) entry which is preliminary data.</text>
</comment>
<dbReference type="InterPro" id="IPR051209">
    <property type="entry name" value="FAD-bind_Monooxygenase_sf"/>
</dbReference>
<dbReference type="Gene3D" id="3.50.50.60">
    <property type="entry name" value="FAD/NAD(P)-binding domain"/>
    <property type="match status" value="3"/>
</dbReference>
<dbReference type="GO" id="GO:0050661">
    <property type="term" value="F:NADP binding"/>
    <property type="evidence" value="ECO:0007669"/>
    <property type="project" value="InterPro"/>
</dbReference>
<evidence type="ECO:0000256" key="4">
    <source>
        <dbReference type="ARBA" id="ARBA00023002"/>
    </source>
</evidence>
<sequence>MDLKVRLWMWNHKYGPLVHLSLLFYVLWITGLNVLAFLLLPPIAFLAYQLMPRGQPSGANKYNAIVVGSGIAGLCSAVKLQEIGVHFTVLEKGKHLGGTWWWNTYPGVACDVISHFYCISFFPNPWWSRAFAKGPEIHQYLTNFATYFDLHPHIKYNQKFTRSLGLLCKVTHNNMERSVKHTLWQFHHKYSSIVLVSGLVYQLYQLGWSNLIWPLLPCWAYLVYHIIPERKIPGAEDYNAIIMGGGFSGLGAAAKMDQIGVKYFLLEKAEDLGGTWWENRYPGAACDINSHLYSFSYFLNPWWTREYAQRKEIRKYMEEFASYYNLYPNLMFNHEVISCDWIEADKKWLVRTKNGKEFKANFVISACGGIHKINMPKFEGEMNFNGTRVHSAKWDPALVIDGKRIGVIGTGASAVQIVPSVASQVKDLYVFQRSAAWVPPRYDSETPPWKMVLRTIFPFLTTWDRWWNYWIRELRFPFFFKTTFAFVAEKAMKQLTKYHKRLVQDQTIAQKLVPDYAMGCKRVTPSDTYLQTFNRDNVHLITDKIQKFTENGILVANGNQKQEIELDIVVYATGFDPLATLKAVPTKGRSGEDMHKNFGDAPQTLKGIAVPHQPNLFLVLGPNTGLSHNSIITVIECEINYIADCMKHLILGGQKSMLVKKEAMEKYEQYMRDNLKNHVVSSGCESWYQNKHGVNLSIWPNSLTNLWWNMRRSDPNDFQFD</sequence>
<dbReference type="SUPFAM" id="SSF51905">
    <property type="entry name" value="FAD/NAD(P)-binding domain"/>
    <property type="match status" value="3"/>
</dbReference>
<feature type="transmembrane region" description="Helical" evidence="6">
    <location>
        <begin position="20"/>
        <end position="48"/>
    </location>
</feature>
<dbReference type="GO" id="GO:0004499">
    <property type="term" value="F:N,N-dimethylaniline monooxygenase activity"/>
    <property type="evidence" value="ECO:0007669"/>
    <property type="project" value="InterPro"/>
</dbReference>
<dbReference type="Pfam" id="PF00743">
    <property type="entry name" value="FMO-like"/>
    <property type="match status" value="1"/>
</dbReference>
<evidence type="ECO:0000313" key="7">
    <source>
        <dbReference type="EMBL" id="TRY70103.1"/>
    </source>
</evidence>
<keyword evidence="4 5" id="KW-0560">Oxidoreductase</keyword>
<keyword evidence="6" id="KW-0812">Transmembrane</keyword>
<comment type="cofactor">
    <cofactor evidence="5">
        <name>FAD</name>
        <dbReference type="ChEBI" id="CHEBI:57692"/>
    </cofactor>
</comment>
<evidence type="ECO:0000256" key="5">
    <source>
        <dbReference type="RuleBase" id="RU361177"/>
    </source>
</evidence>
<gene>
    <name evidence="7" type="ORF">TCAL_11086</name>
</gene>
<keyword evidence="6" id="KW-1133">Transmembrane helix</keyword>
<dbReference type="PANTHER" id="PTHR42877">
    <property type="entry name" value="L-ORNITHINE N(5)-MONOOXYGENASE-RELATED"/>
    <property type="match status" value="1"/>
</dbReference>